<dbReference type="FunFam" id="3.40.1440.10:FF:000001">
    <property type="entry name" value="UvrABC system protein C"/>
    <property type="match status" value="1"/>
</dbReference>
<dbReference type="Gene3D" id="1.10.150.20">
    <property type="entry name" value="5' to 3' exonuclease, C-terminal subdomain"/>
    <property type="match status" value="1"/>
</dbReference>
<feature type="coiled-coil region" evidence="8">
    <location>
        <begin position="204"/>
        <end position="231"/>
    </location>
</feature>
<dbReference type="SMART" id="SM00465">
    <property type="entry name" value="GIYc"/>
    <property type="match status" value="1"/>
</dbReference>
<dbReference type="AlphaFoldDB" id="A0A0P1LTS6"/>
<evidence type="ECO:0000256" key="2">
    <source>
        <dbReference type="ARBA" id="ARBA00022763"/>
    </source>
</evidence>
<dbReference type="GO" id="GO:0009380">
    <property type="term" value="C:excinuclease repair complex"/>
    <property type="evidence" value="ECO:0007669"/>
    <property type="project" value="InterPro"/>
</dbReference>
<dbReference type="Proteomes" id="UP000182011">
    <property type="component" value="Unassembled WGS sequence"/>
</dbReference>
<evidence type="ECO:0000313" key="15">
    <source>
        <dbReference type="Proteomes" id="UP000182200"/>
    </source>
</evidence>
<dbReference type="HAMAP" id="MF_00203">
    <property type="entry name" value="UvrC"/>
    <property type="match status" value="1"/>
</dbReference>
<keyword evidence="1 7" id="KW-0963">Cytoplasm</keyword>
<comment type="subcellular location">
    <subcellularLocation>
        <location evidence="7">Cytoplasm</location>
    </subcellularLocation>
</comment>
<dbReference type="PANTHER" id="PTHR30562:SF1">
    <property type="entry name" value="UVRABC SYSTEM PROTEIN C"/>
    <property type="match status" value="1"/>
</dbReference>
<dbReference type="InterPro" id="IPR000305">
    <property type="entry name" value="GIY-YIG_endonuc"/>
</dbReference>
<dbReference type="Pfam" id="PF08459">
    <property type="entry name" value="UvrC_RNaseH_dom"/>
    <property type="match status" value="1"/>
</dbReference>
<evidence type="ECO:0000256" key="4">
    <source>
        <dbReference type="ARBA" id="ARBA00022881"/>
    </source>
</evidence>
<accession>A0A0P1LC97</accession>
<name>A0A0P1LTS6_9BACT</name>
<dbReference type="OrthoDB" id="9804933at2"/>
<evidence type="ECO:0000259" key="9">
    <source>
        <dbReference type="PROSITE" id="PS50151"/>
    </source>
</evidence>
<dbReference type="InterPro" id="IPR047296">
    <property type="entry name" value="GIY-YIG_UvrC_Cho"/>
</dbReference>
<evidence type="ECO:0000256" key="1">
    <source>
        <dbReference type="ARBA" id="ARBA00022490"/>
    </source>
</evidence>
<evidence type="ECO:0000256" key="5">
    <source>
        <dbReference type="ARBA" id="ARBA00023204"/>
    </source>
</evidence>
<sequence length="609" mass="70209">MINNELEIKIQNLPQLPGIYQFKDATGKVIYVGKAKNLRNRVRSYFVKSQPPNPKLTALVSKIHDIEVIVTSSEVEALILEANLIKKLKPRYNVNLKDDKSYPYIAITNEPFPRVFSTRKIKMDGTRYFGPYTDAYSLKQTLKLIRDVFMVRSCKYYIDEEVIRKRKIKVCLDYHIKKCGGPCEGLVSKEEYNKMIEQVVQLINGKIDALVKSLKEQMEKLANELRFEEAAILRDKIKALEIYTSKQSVVSFEPIDRDIFAIAHDGEDACAVLFKVRDGKLVGSQQFFMTGVAYKEEKEIIETLLTQYYLNSEYVPSEILIPEEIEEKNPIEKWLSERKNSNVKIRTPENEDESRLMSMCKINARYHLDEYRIQKIKAKEKFAPGVLIELQKELHLDRLPRRIECFDISNIQGSDIVASVVVFENGKPKKSEYRKFKIRSISGKPDDFASMEEVIMRRYSRILNEGGKMPDLIVIDGGKGQLSSALKSLEKLGIKNQPIIALAKKFEEIYFPNLESPQSLPKSSPALYLLQRIRNEAHRFAITFHRDVREKRVISTRLLEVEGIGEKRAQILLSKFGSIEGIKQAPIEELEKIVGKKVARNLKEFLSKE</sequence>
<dbReference type="SUPFAM" id="SSF46600">
    <property type="entry name" value="C-terminal UvrC-binding domain of UvrB"/>
    <property type="match status" value="1"/>
</dbReference>
<dbReference type="GO" id="GO:0009381">
    <property type="term" value="F:excinuclease ABC activity"/>
    <property type="evidence" value="ECO:0007669"/>
    <property type="project" value="UniProtKB-UniRule"/>
</dbReference>
<evidence type="ECO:0000313" key="14">
    <source>
        <dbReference type="Proteomes" id="UP000182011"/>
    </source>
</evidence>
<dbReference type="EMBL" id="FAOP01000004">
    <property type="protein sequence ID" value="CUU03713.1"/>
    <property type="molecule type" value="Genomic_DNA"/>
</dbReference>
<comment type="similarity">
    <text evidence="7">Belongs to the UvrC family.</text>
</comment>
<keyword evidence="3 7" id="KW-0228">DNA excision</keyword>
<keyword evidence="6 7" id="KW-0742">SOS response</keyword>
<dbReference type="GO" id="GO:0003677">
    <property type="term" value="F:DNA binding"/>
    <property type="evidence" value="ECO:0007669"/>
    <property type="project" value="UniProtKB-UniRule"/>
</dbReference>
<dbReference type="Pfam" id="PF02151">
    <property type="entry name" value="UVR"/>
    <property type="match status" value="1"/>
</dbReference>
<accession>A0A0P1LTS6</accession>
<accession>A0A0P1P717</accession>
<dbReference type="GO" id="GO:0006289">
    <property type="term" value="P:nucleotide-excision repair"/>
    <property type="evidence" value="ECO:0007669"/>
    <property type="project" value="UniProtKB-UniRule"/>
</dbReference>
<dbReference type="InterPro" id="IPR038476">
    <property type="entry name" value="UvrC_RNase_H_dom_sf"/>
</dbReference>
<proteinExistence type="inferred from homology"/>
<dbReference type="InterPro" id="IPR010994">
    <property type="entry name" value="RuvA_2-like"/>
</dbReference>
<accession>A0A0P1MT68</accession>
<dbReference type="NCBIfam" id="NF001824">
    <property type="entry name" value="PRK00558.1-5"/>
    <property type="match status" value="1"/>
</dbReference>
<evidence type="ECO:0000256" key="8">
    <source>
        <dbReference type="SAM" id="Coils"/>
    </source>
</evidence>
<accession>A0A0P1LG22</accession>
<dbReference type="Gene3D" id="3.30.420.340">
    <property type="entry name" value="UvrC, RNAse H endonuclease domain"/>
    <property type="match status" value="1"/>
</dbReference>
<keyword evidence="4 7" id="KW-0267">Excision nuclease</keyword>
<comment type="function">
    <text evidence="7">The UvrABC repair system catalyzes the recognition and processing of DNA lesions. UvrC both incises the 5' and 3' sides of the lesion. The N-terminal half is responsible for the 3' incision and the C-terminal half is responsible for the 5' incision.</text>
</comment>
<evidence type="ECO:0000313" key="13">
    <source>
        <dbReference type="EMBL" id="CUU03713.1"/>
    </source>
</evidence>
<organism evidence="13 14">
    <name type="scientific">Candidatus Kryptonium thompsonii</name>
    <dbReference type="NCBI Taxonomy" id="1633631"/>
    <lineage>
        <taxon>Bacteria</taxon>
        <taxon>Pseudomonadati</taxon>
        <taxon>Candidatus Kryptoniota</taxon>
        <taxon>Candidatus Kryptonium</taxon>
    </lineage>
</organism>
<dbReference type="InterPro" id="IPR050066">
    <property type="entry name" value="UvrABC_protein_C"/>
</dbReference>
<dbReference type="InterPro" id="IPR001162">
    <property type="entry name" value="UvrC_RNase_H_dom"/>
</dbReference>
<evidence type="ECO:0000256" key="6">
    <source>
        <dbReference type="ARBA" id="ARBA00023236"/>
    </source>
</evidence>
<dbReference type="Pfam" id="PF14520">
    <property type="entry name" value="HHH_5"/>
    <property type="match status" value="1"/>
</dbReference>
<evidence type="ECO:0000313" key="12">
    <source>
        <dbReference type="EMBL" id="CUS78888.1"/>
    </source>
</evidence>
<evidence type="ECO:0000259" key="11">
    <source>
        <dbReference type="PROSITE" id="PS50165"/>
    </source>
</evidence>
<protein>
    <recommendedName>
        <fullName evidence="7">UvrABC system protein C</fullName>
        <shortName evidence="7">Protein UvrC</shortName>
    </recommendedName>
    <alternativeName>
        <fullName evidence="7">Excinuclease ABC subunit C</fullName>
    </alternativeName>
</protein>
<accession>A0A0P1M3R4</accession>
<keyword evidence="5 7" id="KW-0234">DNA repair</keyword>
<dbReference type="NCBIfam" id="TIGR00194">
    <property type="entry name" value="uvrC"/>
    <property type="match status" value="1"/>
</dbReference>
<evidence type="ECO:0000256" key="7">
    <source>
        <dbReference type="HAMAP-Rule" id="MF_00203"/>
    </source>
</evidence>
<dbReference type="EMBL" id="CZVI01000002">
    <property type="protein sequence ID" value="CUS78888.1"/>
    <property type="molecule type" value="Genomic_DNA"/>
</dbReference>
<feature type="domain" description="UVR" evidence="9">
    <location>
        <begin position="208"/>
        <end position="243"/>
    </location>
</feature>
<dbReference type="Gene3D" id="3.40.1440.10">
    <property type="entry name" value="GIY-YIG endonuclease"/>
    <property type="match status" value="1"/>
</dbReference>
<dbReference type="InterPro" id="IPR035901">
    <property type="entry name" value="GIY-YIG_endonuc_sf"/>
</dbReference>
<feature type="domain" description="UvrC family homology region profile" evidence="11">
    <location>
        <begin position="259"/>
        <end position="489"/>
    </location>
</feature>
<dbReference type="RefSeq" id="WP_047134156.1">
    <property type="nucleotide sequence ID" value="NZ_CZVI01000002.1"/>
</dbReference>
<dbReference type="Pfam" id="PF22920">
    <property type="entry name" value="UvrC_RNaseH"/>
    <property type="match status" value="1"/>
</dbReference>
<evidence type="ECO:0000259" key="10">
    <source>
        <dbReference type="PROSITE" id="PS50164"/>
    </source>
</evidence>
<keyword evidence="2 7" id="KW-0227">DNA damage</keyword>
<dbReference type="GO" id="GO:0005737">
    <property type="term" value="C:cytoplasm"/>
    <property type="evidence" value="ECO:0007669"/>
    <property type="project" value="UniProtKB-SubCell"/>
</dbReference>
<dbReference type="PROSITE" id="PS50151">
    <property type="entry name" value="UVR"/>
    <property type="match status" value="1"/>
</dbReference>
<evidence type="ECO:0000256" key="3">
    <source>
        <dbReference type="ARBA" id="ARBA00022769"/>
    </source>
</evidence>
<dbReference type="SUPFAM" id="SSF82771">
    <property type="entry name" value="GIY-YIG endonuclease"/>
    <property type="match status" value="1"/>
</dbReference>
<accession>A0A0P1MTU9</accession>
<feature type="domain" description="GIY-YIG" evidence="10">
    <location>
        <begin position="15"/>
        <end position="94"/>
    </location>
</feature>
<dbReference type="FunFam" id="3.30.420.340:FF:000001">
    <property type="entry name" value="UvrABC system protein C"/>
    <property type="match status" value="1"/>
</dbReference>
<accession>A0A0S4N0S2</accession>
<dbReference type="PANTHER" id="PTHR30562">
    <property type="entry name" value="UVRC/OXIDOREDUCTASE"/>
    <property type="match status" value="1"/>
</dbReference>
<dbReference type="STRING" id="1633631.GCA_001442925_00821"/>
<dbReference type="PROSITE" id="PS50164">
    <property type="entry name" value="GIY_YIG"/>
    <property type="match status" value="1"/>
</dbReference>
<dbReference type="Pfam" id="PF01541">
    <property type="entry name" value="GIY-YIG"/>
    <property type="match status" value="1"/>
</dbReference>
<reference evidence="13 14" key="1">
    <citation type="submission" date="2015-11" db="EMBL/GenBank/DDBJ databases">
        <authorList>
            <person name="Zhang Y."/>
            <person name="Guo Z."/>
        </authorList>
    </citation>
    <scope>NUCLEOTIDE SEQUENCE [LARGE SCALE GENOMIC DNA]</scope>
    <source>
        <strain evidence="13">JGI-4</strain>
    </source>
</reference>
<reference evidence="12 15" key="2">
    <citation type="submission" date="2015-11" db="EMBL/GenBank/DDBJ databases">
        <authorList>
            <person name="Varghese N."/>
        </authorList>
    </citation>
    <scope>NUCLEOTIDE SEQUENCE [LARGE SCALE GENOMIC DNA]</scope>
    <source>
        <strain evidence="12 15">JGI-8</strain>
    </source>
</reference>
<dbReference type="SUPFAM" id="SSF47781">
    <property type="entry name" value="RuvA domain 2-like"/>
    <property type="match status" value="1"/>
</dbReference>
<dbReference type="InterPro" id="IPR004791">
    <property type="entry name" value="UvrC"/>
</dbReference>
<dbReference type="InterPro" id="IPR036876">
    <property type="entry name" value="UVR_dom_sf"/>
</dbReference>
<dbReference type="GO" id="GO:0009432">
    <property type="term" value="P:SOS response"/>
    <property type="evidence" value="ECO:0007669"/>
    <property type="project" value="UniProtKB-UniRule"/>
</dbReference>
<keyword evidence="15" id="KW-1185">Reference proteome</keyword>
<dbReference type="Proteomes" id="UP000182200">
    <property type="component" value="Unassembled WGS sequence"/>
</dbReference>
<dbReference type="Gene3D" id="4.10.860.10">
    <property type="entry name" value="UVR domain"/>
    <property type="match status" value="1"/>
</dbReference>
<comment type="subunit">
    <text evidence="7">Interacts with UvrB in an incision complex.</text>
</comment>
<dbReference type="PROSITE" id="PS50165">
    <property type="entry name" value="UVRC"/>
    <property type="match status" value="1"/>
</dbReference>
<dbReference type="InterPro" id="IPR001943">
    <property type="entry name" value="UVR_dom"/>
</dbReference>
<keyword evidence="8" id="KW-0175">Coiled coil</keyword>
<gene>
    <name evidence="7" type="primary">uvrC</name>
    <name evidence="13" type="ORF">JGI4_00822</name>
    <name evidence="12" type="ORF">JGI8_00257</name>
</gene>
<dbReference type="CDD" id="cd10434">
    <property type="entry name" value="GIY-YIG_UvrC_Cho"/>
    <property type="match status" value="1"/>
</dbReference>